<evidence type="ECO:0000256" key="1">
    <source>
        <dbReference type="ARBA" id="ARBA00044504"/>
    </source>
</evidence>
<reference evidence="3 4" key="1">
    <citation type="submission" date="2020-08" db="EMBL/GenBank/DDBJ databases">
        <title>Plant Genome Project.</title>
        <authorList>
            <person name="Zhang R.-G."/>
        </authorList>
    </citation>
    <scope>NUCLEOTIDE SEQUENCE [LARGE SCALE GENOMIC DNA]</scope>
    <source>
        <strain evidence="3">WSP0</strain>
        <tissue evidence="3">Leaf</tissue>
    </source>
</reference>
<dbReference type="AlphaFoldDB" id="A0AAV6HS83"/>
<evidence type="ECO:0000313" key="3">
    <source>
        <dbReference type="EMBL" id="KAG5516889.1"/>
    </source>
</evidence>
<organism evidence="3 4">
    <name type="scientific">Rhododendron griersonianum</name>
    <dbReference type="NCBI Taxonomy" id="479676"/>
    <lineage>
        <taxon>Eukaryota</taxon>
        <taxon>Viridiplantae</taxon>
        <taxon>Streptophyta</taxon>
        <taxon>Embryophyta</taxon>
        <taxon>Tracheophyta</taxon>
        <taxon>Spermatophyta</taxon>
        <taxon>Magnoliopsida</taxon>
        <taxon>eudicotyledons</taxon>
        <taxon>Gunneridae</taxon>
        <taxon>Pentapetalae</taxon>
        <taxon>asterids</taxon>
        <taxon>Ericales</taxon>
        <taxon>Ericaceae</taxon>
        <taxon>Ericoideae</taxon>
        <taxon>Rhodoreae</taxon>
        <taxon>Rhododendron</taxon>
    </lineage>
</organism>
<dbReference type="Proteomes" id="UP000823749">
    <property type="component" value="Chromosome 13"/>
</dbReference>
<keyword evidence="2" id="KW-1133">Transmembrane helix</keyword>
<dbReference type="EMBL" id="JACTNZ010000013">
    <property type="protein sequence ID" value="KAG5516889.1"/>
    <property type="molecule type" value="Genomic_DNA"/>
</dbReference>
<dbReference type="Gene3D" id="1.20.1250.20">
    <property type="entry name" value="MFS general substrate transporter like domains"/>
    <property type="match status" value="1"/>
</dbReference>
<feature type="transmembrane region" description="Helical" evidence="2">
    <location>
        <begin position="21"/>
        <end position="43"/>
    </location>
</feature>
<proteinExistence type="inferred from homology"/>
<protein>
    <submittedName>
        <fullName evidence="3">Uncharacterized protein</fullName>
    </submittedName>
</protein>
<accession>A0AAV6HS83</accession>
<gene>
    <name evidence="3" type="ORF">RHGRI_037577</name>
</gene>
<evidence type="ECO:0000256" key="2">
    <source>
        <dbReference type="SAM" id="Phobius"/>
    </source>
</evidence>
<evidence type="ECO:0000313" key="4">
    <source>
        <dbReference type="Proteomes" id="UP000823749"/>
    </source>
</evidence>
<keyword evidence="2" id="KW-0812">Transmembrane</keyword>
<name>A0AAV6HS83_9ERIC</name>
<keyword evidence="4" id="KW-1185">Reference proteome</keyword>
<dbReference type="InterPro" id="IPR036259">
    <property type="entry name" value="MFS_trans_sf"/>
</dbReference>
<keyword evidence="2" id="KW-0472">Membrane</keyword>
<comment type="caution">
    <text evidence="3">The sequence shown here is derived from an EMBL/GenBank/DDBJ whole genome shotgun (WGS) entry which is preliminary data.</text>
</comment>
<comment type="similarity">
    <text evidence="1">Belongs to the major facilitator superfamily. Phosphate:H(+) symporter (TC 2.A.1.9) family.</text>
</comment>
<sequence length="109" mass="12593">MPEIIFHHLHHRHTYNVWRNCLIGGSFLSCGLALSSYLSSYLVSIVNQGNRGDARGNWLAEDLNKGRLDYLAYFLMCVKWNRYKRTNANSLKYNTNITQKIVLNAAETQ</sequence>